<keyword evidence="1" id="KW-0472">Membrane</keyword>
<keyword evidence="1" id="KW-0812">Transmembrane</keyword>
<sequence>MAYPDQRAKLKREALKTGGKKFQKNIISIYLLLETWWGIFKVWREAGSVQNAIIAGVLWGVMACYLIHKL</sequence>
<reference evidence="2" key="1">
    <citation type="submission" date="2016-10" db="EMBL/GenBank/DDBJ databases">
        <authorList>
            <person name="See-Too W.S."/>
        </authorList>
    </citation>
    <scope>NUCLEOTIDE SEQUENCE [LARGE SCALE GENOMIC DNA]</scope>
    <source>
        <strain evidence="2">DSM 23997</strain>
    </source>
</reference>
<organism evidence="2 3">
    <name type="scientific">Planococcus plakortidis</name>
    <dbReference type="NCBI Taxonomy" id="1038856"/>
    <lineage>
        <taxon>Bacteria</taxon>
        <taxon>Bacillati</taxon>
        <taxon>Bacillota</taxon>
        <taxon>Bacilli</taxon>
        <taxon>Bacillales</taxon>
        <taxon>Caryophanaceae</taxon>
        <taxon>Planococcus</taxon>
    </lineage>
</organism>
<accession>A0A1C7E8J0</accession>
<keyword evidence="3" id="KW-1185">Reference proteome</keyword>
<protein>
    <submittedName>
        <fullName evidence="2">Uncharacterized protein</fullName>
    </submittedName>
</protein>
<name>A0A1C7E8J0_9BACL</name>
<proteinExistence type="predicted"/>
<gene>
    <name evidence="2" type="ORF">BBI15_07350</name>
</gene>
<evidence type="ECO:0000313" key="2">
    <source>
        <dbReference type="EMBL" id="ANU20039.1"/>
    </source>
</evidence>
<evidence type="ECO:0000313" key="3">
    <source>
        <dbReference type="Proteomes" id="UP000092650"/>
    </source>
</evidence>
<feature type="transmembrane region" description="Helical" evidence="1">
    <location>
        <begin position="49"/>
        <end position="67"/>
    </location>
</feature>
<dbReference type="STRING" id="1038856.BBI15_07350"/>
<dbReference type="KEGG" id="ppla:BBI15_07350"/>
<dbReference type="AlphaFoldDB" id="A0A1C7E8J0"/>
<evidence type="ECO:0000256" key="1">
    <source>
        <dbReference type="SAM" id="Phobius"/>
    </source>
</evidence>
<keyword evidence="1" id="KW-1133">Transmembrane helix</keyword>
<dbReference type="Proteomes" id="UP000092650">
    <property type="component" value="Chromosome"/>
</dbReference>
<dbReference type="EMBL" id="CP016539">
    <property type="protein sequence ID" value="ANU20039.1"/>
    <property type="molecule type" value="Genomic_DNA"/>
</dbReference>